<comment type="caution">
    <text evidence="1">The sequence shown here is derived from an EMBL/GenBank/DDBJ whole genome shotgun (WGS) entry which is preliminary data.</text>
</comment>
<dbReference type="GeneID" id="98164680"/>
<evidence type="ECO:0000313" key="2">
    <source>
        <dbReference type="Proteomes" id="UP001610444"/>
    </source>
</evidence>
<organism evidence="1 2">
    <name type="scientific">Aspergillus pseudodeflectus</name>
    <dbReference type="NCBI Taxonomy" id="176178"/>
    <lineage>
        <taxon>Eukaryota</taxon>
        <taxon>Fungi</taxon>
        <taxon>Dikarya</taxon>
        <taxon>Ascomycota</taxon>
        <taxon>Pezizomycotina</taxon>
        <taxon>Eurotiomycetes</taxon>
        <taxon>Eurotiomycetidae</taxon>
        <taxon>Eurotiales</taxon>
        <taxon>Aspergillaceae</taxon>
        <taxon>Aspergillus</taxon>
        <taxon>Aspergillus subgen. Nidulantes</taxon>
    </lineage>
</organism>
<name>A0ABR4KJ43_9EURO</name>
<evidence type="ECO:0000313" key="1">
    <source>
        <dbReference type="EMBL" id="KAL2852291.1"/>
    </source>
</evidence>
<gene>
    <name evidence="1" type="ORF">BJX68DRAFT_62877</name>
</gene>
<accession>A0ABR4KJ43</accession>
<dbReference type="EMBL" id="JBFXLR010000016">
    <property type="protein sequence ID" value="KAL2852291.1"/>
    <property type="molecule type" value="Genomic_DNA"/>
</dbReference>
<sequence length="120" mass="13034">MTSQWLSGLGIAGGYVCARCLMRSLGLSSSLRRDGADADAADLLRAARIMGFMERDEGLSSDVRMQSKSGWCGCSCRGAIRVSHDTMLDGHLANGYRDLLRLGLRPGRNCVQTINRLKTP</sequence>
<keyword evidence="2" id="KW-1185">Reference proteome</keyword>
<proteinExistence type="predicted"/>
<reference evidence="1 2" key="1">
    <citation type="submission" date="2024-07" db="EMBL/GenBank/DDBJ databases">
        <title>Section-level genome sequencing and comparative genomics of Aspergillus sections Usti and Cavernicolus.</title>
        <authorList>
            <consortium name="Lawrence Berkeley National Laboratory"/>
            <person name="Nybo J.L."/>
            <person name="Vesth T.C."/>
            <person name="Theobald S."/>
            <person name="Frisvad J.C."/>
            <person name="Larsen T.O."/>
            <person name="Kjaerboelling I."/>
            <person name="Rothschild-Mancinelli K."/>
            <person name="Lyhne E.K."/>
            <person name="Kogle M.E."/>
            <person name="Barry K."/>
            <person name="Clum A."/>
            <person name="Na H."/>
            <person name="Ledsgaard L."/>
            <person name="Lin J."/>
            <person name="Lipzen A."/>
            <person name="Kuo A."/>
            <person name="Riley R."/>
            <person name="Mondo S."/>
            <person name="LaButti K."/>
            <person name="Haridas S."/>
            <person name="Pangalinan J."/>
            <person name="Salamov A.A."/>
            <person name="Simmons B.A."/>
            <person name="Magnuson J.K."/>
            <person name="Chen J."/>
            <person name="Drula E."/>
            <person name="Henrissat B."/>
            <person name="Wiebenga A."/>
            <person name="Lubbers R.J."/>
            <person name="Gomes A.C."/>
            <person name="Macurrencykelacurrency M.R."/>
            <person name="Stajich J."/>
            <person name="Grigoriev I.V."/>
            <person name="Mortensen U.H."/>
            <person name="De vries R.P."/>
            <person name="Baker S.E."/>
            <person name="Andersen M.R."/>
        </authorList>
    </citation>
    <scope>NUCLEOTIDE SEQUENCE [LARGE SCALE GENOMIC DNA]</scope>
    <source>
        <strain evidence="1 2">CBS 756.74</strain>
    </source>
</reference>
<dbReference type="Proteomes" id="UP001610444">
    <property type="component" value="Unassembled WGS sequence"/>
</dbReference>
<dbReference type="RefSeq" id="XP_070900294.1">
    <property type="nucleotide sequence ID" value="XM_071049516.1"/>
</dbReference>
<protein>
    <submittedName>
        <fullName evidence="1">Uncharacterized protein</fullName>
    </submittedName>
</protein>